<evidence type="ECO:0000313" key="1">
    <source>
        <dbReference type="EMBL" id="KAG0502307.1"/>
    </source>
</evidence>
<dbReference type="EMBL" id="JADCNM010000001">
    <property type="protein sequence ID" value="KAG0502307.1"/>
    <property type="molecule type" value="Genomic_DNA"/>
</dbReference>
<comment type="caution">
    <text evidence="1">The sequence shown here is derived from an EMBL/GenBank/DDBJ whole genome shotgun (WGS) entry which is preliminary data.</text>
</comment>
<reference evidence="1 2" key="1">
    <citation type="journal article" date="2020" name="Nat. Food">
        <title>A phased Vanilla planifolia genome enables genetic improvement of flavour and production.</title>
        <authorList>
            <person name="Hasing T."/>
            <person name="Tang H."/>
            <person name="Brym M."/>
            <person name="Khazi F."/>
            <person name="Huang T."/>
            <person name="Chambers A.H."/>
        </authorList>
    </citation>
    <scope>NUCLEOTIDE SEQUENCE [LARGE SCALE GENOMIC DNA]</scope>
    <source>
        <tissue evidence="1">Leaf</tissue>
    </source>
</reference>
<proteinExistence type="predicted"/>
<dbReference type="Proteomes" id="UP000639772">
    <property type="component" value="Chromosome 1"/>
</dbReference>
<dbReference type="AlphaFoldDB" id="A0A835SEL2"/>
<accession>A0A835SEL2</accession>
<name>A0A835SEL2_VANPL</name>
<protein>
    <submittedName>
        <fullName evidence="1">Uncharacterized protein</fullName>
    </submittedName>
</protein>
<organism evidence="1 2">
    <name type="scientific">Vanilla planifolia</name>
    <name type="common">Vanilla</name>
    <dbReference type="NCBI Taxonomy" id="51239"/>
    <lineage>
        <taxon>Eukaryota</taxon>
        <taxon>Viridiplantae</taxon>
        <taxon>Streptophyta</taxon>
        <taxon>Embryophyta</taxon>
        <taxon>Tracheophyta</taxon>
        <taxon>Spermatophyta</taxon>
        <taxon>Magnoliopsida</taxon>
        <taxon>Liliopsida</taxon>
        <taxon>Asparagales</taxon>
        <taxon>Orchidaceae</taxon>
        <taxon>Vanilloideae</taxon>
        <taxon>Vanilleae</taxon>
        <taxon>Vanilla</taxon>
    </lineage>
</organism>
<sequence length="138" mass="15414">MKGLSPPLLILRTHVKLPSNATLSVVQTTLNSLTESIKQMNMGNRRARCEVSEQVMRYQRVLVRKVFKQSEGQASQEHELLLINPELRRPAVFSHQQPPAPDALVRTARGMAAELIVPSFPLLKAASDPFEASYITQP</sequence>
<evidence type="ECO:0000313" key="2">
    <source>
        <dbReference type="Proteomes" id="UP000639772"/>
    </source>
</evidence>
<gene>
    <name evidence="1" type="ORF">HPP92_002379</name>
</gene>